<keyword evidence="1" id="KW-0812">Transmembrane</keyword>
<dbReference type="Pfam" id="PF12770">
    <property type="entry name" value="CHAT"/>
    <property type="match status" value="1"/>
</dbReference>
<dbReference type="AlphaFoldDB" id="A0A1H7NGV1"/>
<evidence type="ECO:0000259" key="2">
    <source>
        <dbReference type="Pfam" id="PF12770"/>
    </source>
</evidence>
<dbReference type="Proteomes" id="UP000198521">
    <property type="component" value="Unassembled WGS sequence"/>
</dbReference>
<organism evidence="3 4">
    <name type="scientific">Aquimarina amphilecti</name>
    <dbReference type="NCBI Taxonomy" id="1038014"/>
    <lineage>
        <taxon>Bacteria</taxon>
        <taxon>Pseudomonadati</taxon>
        <taxon>Bacteroidota</taxon>
        <taxon>Flavobacteriia</taxon>
        <taxon>Flavobacteriales</taxon>
        <taxon>Flavobacteriaceae</taxon>
        <taxon>Aquimarina</taxon>
    </lineage>
</organism>
<dbReference type="Gene3D" id="1.25.40.10">
    <property type="entry name" value="Tetratricopeptide repeat domain"/>
    <property type="match status" value="1"/>
</dbReference>
<dbReference type="SUPFAM" id="SSF48452">
    <property type="entry name" value="TPR-like"/>
    <property type="match status" value="1"/>
</dbReference>
<reference evidence="3 4" key="1">
    <citation type="submission" date="2016-10" db="EMBL/GenBank/DDBJ databases">
        <authorList>
            <person name="de Groot N.N."/>
        </authorList>
    </citation>
    <scope>NUCLEOTIDE SEQUENCE [LARGE SCALE GENOMIC DNA]</scope>
    <source>
        <strain evidence="3 4">DSM 25232</strain>
    </source>
</reference>
<dbReference type="RefSeq" id="WP_170837056.1">
    <property type="nucleotide sequence ID" value="NZ_FOAB01000003.1"/>
</dbReference>
<evidence type="ECO:0000256" key="1">
    <source>
        <dbReference type="SAM" id="Phobius"/>
    </source>
</evidence>
<keyword evidence="1" id="KW-1133">Transmembrane helix</keyword>
<evidence type="ECO:0000313" key="4">
    <source>
        <dbReference type="Proteomes" id="UP000198521"/>
    </source>
</evidence>
<name>A0A1H7NGV1_AQUAM</name>
<feature type="domain" description="CHAT" evidence="2">
    <location>
        <begin position="580"/>
        <end position="834"/>
    </location>
</feature>
<dbReference type="SMART" id="SM00028">
    <property type="entry name" value="TPR"/>
    <property type="match status" value="4"/>
</dbReference>
<dbReference type="InterPro" id="IPR011990">
    <property type="entry name" value="TPR-like_helical_dom_sf"/>
</dbReference>
<protein>
    <submittedName>
        <fullName evidence="3">CHAT domain-containing protein</fullName>
    </submittedName>
</protein>
<dbReference type="InterPro" id="IPR024983">
    <property type="entry name" value="CHAT_dom"/>
</dbReference>
<proteinExistence type="predicted"/>
<dbReference type="PANTHER" id="PTHR10098:SF108">
    <property type="entry name" value="TETRATRICOPEPTIDE REPEAT PROTEIN 28"/>
    <property type="match status" value="1"/>
</dbReference>
<accession>A0A1H7NGV1</accession>
<feature type="transmembrane region" description="Helical" evidence="1">
    <location>
        <begin position="845"/>
        <end position="862"/>
    </location>
</feature>
<dbReference type="InterPro" id="IPR019734">
    <property type="entry name" value="TPR_rpt"/>
</dbReference>
<dbReference type="EMBL" id="FOAB01000003">
    <property type="protein sequence ID" value="SEL22760.1"/>
    <property type="molecule type" value="Genomic_DNA"/>
</dbReference>
<sequence>MEFGNSRSVILLFIYLYFGNPILYSQQKTNTSEFLYNQLDNFLSDPNTSNLNRLTKIISTKENQLQTTEDKLAWIITNTNIGYYNTRFSNLPTAIIYYEKAWKVFLNNDIKGYDIIENCLQPLGNLYLKIGDLQKAKNTITSYLYLAEQQQNLPQIISAITNLSIAYNNQSNYQQAIKILQKGEKIASENVNILTNLATNYLDIGATEQARNYALKVISIDASQTNAYQILAAIELESKNSQNAQYYINKAKTQLLKKPNTSTRDLAKLQLAYIDILLSKSSFIEAMDIVKEIYSILLPSHSQKTDIPKKEHLIADKILLKTIDLQAYIYKQLNNPISAIQSYETAFLVNSKLNTAYPLQDTKIIQHGQNRNRTEKYIDILYSLYTKTRDINYLYKAFEAADNSKAPFVNQAQLSKQLLSSYKNDSIVKKNAQLTYQLASYETSILRERQQGDKADIKKIQQWNTLHNNKSIEIKELTNVLKEKYPKLLSTHKTVSIINLQKKLKQDDITLIEYFFGKETIYQFKIDAHSIDLQTIGISENLRKITQDYIAYFNSPSVINNDIKEFSESSFKIYKTLKIPNAKKIMIIPDGLLNFIPFETLLTKKTTALNFQNMPFLLKSSVLIYENSASKYSRAITKKNNDISILGIFPVFEKTDIELPFSIKEQQYIEQQFSGTFLKQESATYTNFLNESKKHPILHLSTHAEAGNFSRPASIQFRDQVIPVNQLYGLNLETELVVLSACETGVGSIISGEGPLSIGRGFQYAGVPNVLFSLWMVNDKTTSELMGYFYKNLQLSRSNVEGLHKGKLDYLNSEKISNAQKSPYYWAAFIYYGSYQAPTHYNYNWVWITGVFLLIILFLFVIRQKIK</sequence>
<dbReference type="STRING" id="1038014.SAMN04487910_2086"/>
<evidence type="ECO:0000313" key="3">
    <source>
        <dbReference type="EMBL" id="SEL22760.1"/>
    </source>
</evidence>
<gene>
    <name evidence="3" type="ORF">SAMN04487910_2086</name>
</gene>
<keyword evidence="1" id="KW-0472">Membrane</keyword>
<dbReference type="PANTHER" id="PTHR10098">
    <property type="entry name" value="RAPSYN-RELATED"/>
    <property type="match status" value="1"/>
</dbReference>
<keyword evidence="4" id="KW-1185">Reference proteome</keyword>